<dbReference type="Gene3D" id="3.40.190.10">
    <property type="entry name" value="Periplasmic binding protein-like II"/>
    <property type="match status" value="1"/>
</dbReference>
<dbReference type="Pfam" id="PF00496">
    <property type="entry name" value="SBP_bac_5"/>
    <property type="match status" value="1"/>
</dbReference>
<dbReference type="InterPro" id="IPR000914">
    <property type="entry name" value="SBP_5_dom"/>
</dbReference>
<dbReference type="OrthoDB" id="9801912at2"/>
<dbReference type="AlphaFoldDB" id="A0A1Y1S2D0"/>
<evidence type="ECO:0000256" key="1">
    <source>
        <dbReference type="ARBA" id="ARBA00004196"/>
    </source>
</evidence>
<keyword evidence="8" id="KW-1185">Reference proteome</keyword>
<dbReference type="PIRSF" id="PIRSF002741">
    <property type="entry name" value="MppA"/>
    <property type="match status" value="1"/>
</dbReference>
<dbReference type="GO" id="GO:0030288">
    <property type="term" value="C:outer membrane-bounded periplasmic space"/>
    <property type="evidence" value="ECO:0007669"/>
    <property type="project" value="UniProtKB-ARBA"/>
</dbReference>
<dbReference type="PANTHER" id="PTHR30290">
    <property type="entry name" value="PERIPLASMIC BINDING COMPONENT OF ABC TRANSPORTER"/>
    <property type="match status" value="1"/>
</dbReference>
<feature type="domain" description="Solute-binding protein family 5" evidence="6">
    <location>
        <begin position="75"/>
        <end position="448"/>
    </location>
</feature>
<evidence type="ECO:0000313" key="7">
    <source>
        <dbReference type="EMBL" id="ORC37954.1"/>
    </source>
</evidence>
<feature type="chain" id="PRO_5011004131" evidence="5">
    <location>
        <begin position="21"/>
        <end position="540"/>
    </location>
</feature>
<organism evidence="7 8">
    <name type="scientific">Marispirochaeta aestuarii</name>
    <dbReference type="NCBI Taxonomy" id="1963862"/>
    <lineage>
        <taxon>Bacteria</taxon>
        <taxon>Pseudomonadati</taxon>
        <taxon>Spirochaetota</taxon>
        <taxon>Spirochaetia</taxon>
        <taxon>Spirochaetales</taxon>
        <taxon>Spirochaetaceae</taxon>
        <taxon>Marispirochaeta</taxon>
    </lineage>
</organism>
<gene>
    <name evidence="7" type="ORF">B4O97_02865</name>
</gene>
<comment type="subcellular location">
    <subcellularLocation>
        <location evidence="1">Cell envelope</location>
    </subcellularLocation>
</comment>
<sequence length="540" mass="59055">MKRCILILLFGLALTGLVFAGGQGDAAAEEAGQVLNIAHPVLQQNWSPLQGGGHSARWQSLWWAAPMYFDKDGNITPYVLSSAESDSSYKTWTLKMNPDAVFSDGSAITVEDVVGTWNLCARPDTKHARIDLFLSGVKGFDDVKLGKADDMTGLAVKDAKTIVVTLSSPDPIFDQKISTALIPPVKISQAEDASGREKSEWWHPDNGVVVSGPFMPESMDLDQGIIVMVPNPNFFGPAPKLDKIVIKTVSDASTATLMLKRGEMDAHTELITPTIIQDLGPGFLGGPPLAKGQQFWLDAHKPPMDDINVRKALIMSVNKEELALAAFPDGPFTPATQILNKVPGVDPDYPEYPFDPEAAKAALAASKYGSAAKLPKIMFVGISTPTHEAAAQYIAEQWRSILGIQGVEMKPAIETYSGPDQKSVQIFRDDVGTRVPDAVSYLMGSIYSGSGNATVKMGGYKNPKIDSLLEEASGKGVKDPARIELAREAQRIFRDEWNYIPYYYDVMSKWAMPWVMNFDKNDDWQVIEPWNVSIDESMKP</sequence>
<keyword evidence="4 5" id="KW-0732">Signal</keyword>
<dbReference type="CDD" id="cd00995">
    <property type="entry name" value="PBP2_NikA_DppA_OppA_like"/>
    <property type="match status" value="1"/>
</dbReference>
<evidence type="ECO:0000256" key="2">
    <source>
        <dbReference type="ARBA" id="ARBA00005695"/>
    </source>
</evidence>
<evidence type="ECO:0000259" key="6">
    <source>
        <dbReference type="Pfam" id="PF00496"/>
    </source>
</evidence>
<evidence type="ECO:0000256" key="4">
    <source>
        <dbReference type="ARBA" id="ARBA00022729"/>
    </source>
</evidence>
<dbReference type="GO" id="GO:0015833">
    <property type="term" value="P:peptide transport"/>
    <property type="evidence" value="ECO:0007669"/>
    <property type="project" value="TreeGrafter"/>
</dbReference>
<protein>
    <submittedName>
        <fullName evidence="7">Peptide ABC transporter</fullName>
    </submittedName>
</protein>
<dbReference type="SUPFAM" id="SSF53850">
    <property type="entry name" value="Periplasmic binding protein-like II"/>
    <property type="match status" value="1"/>
</dbReference>
<evidence type="ECO:0000313" key="8">
    <source>
        <dbReference type="Proteomes" id="UP000192343"/>
    </source>
</evidence>
<dbReference type="Gene3D" id="3.10.105.10">
    <property type="entry name" value="Dipeptide-binding Protein, Domain 3"/>
    <property type="match status" value="1"/>
</dbReference>
<dbReference type="PANTHER" id="PTHR30290:SF10">
    <property type="entry name" value="PERIPLASMIC OLIGOPEPTIDE-BINDING PROTEIN-RELATED"/>
    <property type="match status" value="1"/>
</dbReference>
<proteinExistence type="inferred from homology"/>
<dbReference type="RefSeq" id="WP_083048124.1">
    <property type="nucleotide sequence ID" value="NZ_MWQY01000002.1"/>
</dbReference>
<accession>A0A1Y1S2D0</accession>
<dbReference type="EMBL" id="MWQY01000002">
    <property type="protein sequence ID" value="ORC37954.1"/>
    <property type="molecule type" value="Genomic_DNA"/>
</dbReference>
<feature type="signal peptide" evidence="5">
    <location>
        <begin position="1"/>
        <end position="20"/>
    </location>
</feature>
<name>A0A1Y1S2D0_9SPIO</name>
<dbReference type="InterPro" id="IPR030678">
    <property type="entry name" value="Peptide/Ni-bd"/>
</dbReference>
<dbReference type="InterPro" id="IPR039424">
    <property type="entry name" value="SBP_5"/>
</dbReference>
<dbReference type="GO" id="GO:0043190">
    <property type="term" value="C:ATP-binding cassette (ABC) transporter complex"/>
    <property type="evidence" value="ECO:0007669"/>
    <property type="project" value="InterPro"/>
</dbReference>
<comment type="similarity">
    <text evidence="2">Belongs to the bacterial solute-binding protein 5 family.</text>
</comment>
<evidence type="ECO:0000256" key="3">
    <source>
        <dbReference type="ARBA" id="ARBA00022448"/>
    </source>
</evidence>
<evidence type="ECO:0000256" key="5">
    <source>
        <dbReference type="SAM" id="SignalP"/>
    </source>
</evidence>
<dbReference type="Proteomes" id="UP000192343">
    <property type="component" value="Unassembled WGS sequence"/>
</dbReference>
<comment type="caution">
    <text evidence="7">The sequence shown here is derived from an EMBL/GenBank/DDBJ whole genome shotgun (WGS) entry which is preliminary data.</text>
</comment>
<reference evidence="7 8" key="1">
    <citation type="submission" date="2017-03" db="EMBL/GenBank/DDBJ databases">
        <title>Draft Genome sequence of Marispirochaeta sp. strain JC444.</title>
        <authorList>
            <person name="Shivani Y."/>
            <person name="Subhash Y."/>
            <person name="Sasikala C."/>
            <person name="Ramana C."/>
        </authorList>
    </citation>
    <scope>NUCLEOTIDE SEQUENCE [LARGE SCALE GENOMIC DNA]</scope>
    <source>
        <strain evidence="7 8">JC444</strain>
    </source>
</reference>
<dbReference type="GO" id="GO:1904680">
    <property type="term" value="F:peptide transmembrane transporter activity"/>
    <property type="evidence" value="ECO:0007669"/>
    <property type="project" value="TreeGrafter"/>
</dbReference>
<keyword evidence="3" id="KW-0813">Transport</keyword>
<dbReference type="STRING" id="1963862.B4O97_02865"/>